<dbReference type="PANTHER" id="PTHR47808">
    <property type="entry name" value="INNER NUCLEAR MEMBRANE PROTEIN HEH2-RELATED"/>
    <property type="match status" value="1"/>
</dbReference>
<evidence type="ECO:0000256" key="7">
    <source>
        <dbReference type="SAM" id="MobiDB-lite"/>
    </source>
</evidence>
<feature type="compositionally biased region" description="Acidic residues" evidence="7">
    <location>
        <begin position="723"/>
        <end position="739"/>
    </location>
</feature>
<feature type="domain" description="HeH/LEM" evidence="10">
    <location>
        <begin position="3"/>
        <end position="29"/>
    </location>
</feature>
<dbReference type="GO" id="GO:0005637">
    <property type="term" value="C:nuclear inner membrane"/>
    <property type="evidence" value="ECO:0007669"/>
    <property type="project" value="UniProtKB-SubCell"/>
</dbReference>
<reference evidence="11" key="1">
    <citation type="submission" date="2022-07" db="EMBL/GenBank/DDBJ databases">
        <title>Phylogenomic reconstructions and comparative analyses of Kickxellomycotina fungi.</title>
        <authorList>
            <person name="Reynolds N.K."/>
            <person name="Stajich J.E."/>
            <person name="Barry K."/>
            <person name="Grigoriev I.V."/>
            <person name="Crous P."/>
            <person name="Smith M.E."/>
        </authorList>
    </citation>
    <scope>NUCLEOTIDE SEQUENCE</scope>
    <source>
        <strain evidence="11">NBRC 105414</strain>
    </source>
</reference>
<keyword evidence="5 8" id="KW-0472">Membrane</keyword>
<evidence type="ECO:0000256" key="3">
    <source>
        <dbReference type="ARBA" id="ARBA00022692"/>
    </source>
</evidence>
<feature type="compositionally biased region" description="Low complexity" evidence="7">
    <location>
        <begin position="159"/>
        <end position="182"/>
    </location>
</feature>
<keyword evidence="2" id="KW-0597">Phosphoprotein</keyword>
<dbReference type="InterPro" id="IPR025856">
    <property type="entry name" value="HeH/LEM_domain"/>
</dbReference>
<evidence type="ECO:0000256" key="1">
    <source>
        <dbReference type="ARBA" id="ARBA00004540"/>
    </source>
</evidence>
<feature type="region of interest" description="Disordered" evidence="7">
    <location>
        <begin position="67"/>
        <end position="450"/>
    </location>
</feature>
<evidence type="ECO:0000313" key="12">
    <source>
        <dbReference type="Proteomes" id="UP001140217"/>
    </source>
</evidence>
<dbReference type="PANTHER" id="PTHR47808:SF2">
    <property type="entry name" value="LEM DOMAIN-CONTAINING PROTEIN 2"/>
    <property type="match status" value="1"/>
</dbReference>
<dbReference type="EMBL" id="JANBUL010000112">
    <property type="protein sequence ID" value="KAJ2781201.1"/>
    <property type="molecule type" value="Genomic_DNA"/>
</dbReference>
<sequence>MSAIRGILHKHDVEYPSNAKKSELLGLLQSRVLKHAPRLRREARRSVKGDGRDIEVVVGKSAQAQLGAEAAAAAEAEAGAEAGAGPRTRSQTPRTERMRKPVLAAQDKKTAREEDKKTAREEDDKKAKDDDKKAADEPSDRPRKKKRAKRPKALKRAEATAAAAEQQSQEPAAAADHGVGRAADVKRAAGTKRKLSDAEEERSAGSGDEAAFTPARIARQPQPQPQQHGERAAGNFSDDNPFQSSPETARKRRRKASADARAATPMAALRKSQVSELSFKVALPRQRGSDAGSSPPRPEPESEPAPAPGRDQAAAEPDQDQDQDVDMLPADSPSLRAAAGAGPQLLSPAPERRRVGDLVAQYQGQPPPAHPRSPTVRIRDELARPPPPPFSVHPAPAGAARFTMTPDALRQLAAERQGERPRMAGAPPRERIASRASGAGAGSAPGPAELFPPIEQTAHDAHDLQRRRVATLRQHAEASGADGDSRARRHSRQSSIASIAPSVGEARGVPSVPAAASGAKADGDGRRAAAAGRLAWLAWLAWLALLLAAGAAWRAHQRFATGFGSARSDYAPLAAPAVRARYLQPPPLECPAHADCVPYTPLPAAWPAATGDDDSAAARDRWVVTVVDRAAAAGTRNERRVAVVQCDAGHVLQFPALASRVYPLPPRCVRDEPTEQRVRQLVAAMVRECAAKRGAAQCEMTLLEQARDLLGRSSRRSSRAEAEAEGAGDDVDADDADAEDADEIERLGLSAPELRRAMWLRKSPRLTDAEFDAVFRLAAAELDARPDLVASYLLAAADDDDDNGDGDGSGVTYYVARAAAHPPLCRLRRAVLRLVLGNVAALAAALAAAVLAFVASRRYAAARAEAAAADALVGSALARLKRQARRHYLDPALSPSTAIPSLQLRDLLLLLSSSPQSATPLPGFMTPPPPPRSGRPAPAVAYYDPRARSSVWERVRRVVERNANVRCRTTTVRGEPMRVWEWIGPLDDDDEDTAMFSPFASPVAAD</sequence>
<evidence type="ECO:0000256" key="4">
    <source>
        <dbReference type="ARBA" id="ARBA00022989"/>
    </source>
</evidence>
<feature type="compositionally biased region" description="Basic and acidic residues" evidence="7">
    <location>
        <begin position="194"/>
        <end position="203"/>
    </location>
</feature>
<dbReference type="InterPro" id="IPR044780">
    <property type="entry name" value="Heh2/Src1"/>
</dbReference>
<evidence type="ECO:0000256" key="2">
    <source>
        <dbReference type="ARBA" id="ARBA00022553"/>
    </source>
</evidence>
<keyword evidence="3 8" id="KW-0812">Transmembrane</keyword>
<dbReference type="GO" id="GO:0071763">
    <property type="term" value="P:nuclear membrane organization"/>
    <property type="evidence" value="ECO:0007669"/>
    <property type="project" value="TreeGrafter"/>
</dbReference>
<keyword evidence="12" id="KW-1185">Reference proteome</keyword>
<evidence type="ECO:0000256" key="6">
    <source>
        <dbReference type="ARBA" id="ARBA00023242"/>
    </source>
</evidence>
<dbReference type="InterPro" id="IPR041885">
    <property type="entry name" value="MAN1_winged_helix_dom"/>
</dbReference>
<feature type="compositionally biased region" description="Low complexity" evidence="7">
    <location>
        <begin position="67"/>
        <end position="85"/>
    </location>
</feature>
<organism evidence="11 12">
    <name type="scientific">Coemansia javaensis</name>
    <dbReference type="NCBI Taxonomy" id="2761396"/>
    <lineage>
        <taxon>Eukaryota</taxon>
        <taxon>Fungi</taxon>
        <taxon>Fungi incertae sedis</taxon>
        <taxon>Zoopagomycota</taxon>
        <taxon>Kickxellomycotina</taxon>
        <taxon>Kickxellomycetes</taxon>
        <taxon>Kickxellales</taxon>
        <taxon>Kickxellaceae</taxon>
        <taxon>Coemansia</taxon>
    </lineage>
</organism>
<dbReference type="Proteomes" id="UP001140217">
    <property type="component" value="Unassembled WGS sequence"/>
</dbReference>
<evidence type="ECO:0000256" key="5">
    <source>
        <dbReference type="ARBA" id="ARBA00023136"/>
    </source>
</evidence>
<accession>A0A9W8HAE8</accession>
<dbReference type="GO" id="GO:0005783">
    <property type="term" value="C:endoplasmic reticulum"/>
    <property type="evidence" value="ECO:0007669"/>
    <property type="project" value="TreeGrafter"/>
</dbReference>
<dbReference type="InterPro" id="IPR018996">
    <property type="entry name" value="Man1/Src1-like_C"/>
</dbReference>
<feature type="transmembrane region" description="Helical" evidence="8">
    <location>
        <begin position="534"/>
        <end position="553"/>
    </location>
</feature>
<evidence type="ECO:0000259" key="9">
    <source>
        <dbReference type="Pfam" id="PF09402"/>
    </source>
</evidence>
<feature type="transmembrane region" description="Helical" evidence="8">
    <location>
        <begin position="831"/>
        <end position="854"/>
    </location>
</feature>
<keyword evidence="6" id="KW-0539">Nucleus</keyword>
<dbReference type="Pfam" id="PF12949">
    <property type="entry name" value="HeH"/>
    <property type="match status" value="1"/>
</dbReference>
<evidence type="ECO:0000313" key="11">
    <source>
        <dbReference type="EMBL" id="KAJ2781201.1"/>
    </source>
</evidence>
<dbReference type="AlphaFoldDB" id="A0A9W8HAE8"/>
<feature type="region of interest" description="Disordered" evidence="7">
    <location>
        <begin position="919"/>
        <end position="940"/>
    </location>
</feature>
<evidence type="ECO:0000259" key="10">
    <source>
        <dbReference type="Pfam" id="PF12949"/>
    </source>
</evidence>
<feature type="compositionally biased region" description="Low complexity" evidence="7">
    <location>
        <begin position="434"/>
        <end position="448"/>
    </location>
</feature>
<feature type="compositionally biased region" description="Basic and acidic residues" evidence="7">
    <location>
        <begin position="106"/>
        <end position="141"/>
    </location>
</feature>
<feature type="compositionally biased region" description="Basic residues" evidence="7">
    <location>
        <begin position="142"/>
        <end position="154"/>
    </location>
</feature>
<dbReference type="CDD" id="cd12935">
    <property type="entry name" value="LEM_like"/>
    <property type="match status" value="1"/>
</dbReference>
<gene>
    <name evidence="11" type="primary">SRC1</name>
    <name evidence="11" type="ORF">H4R18_003020</name>
</gene>
<feature type="domain" description="Man1/Src1-like C-terminal" evidence="9">
    <location>
        <begin position="644"/>
        <end position="985"/>
    </location>
</feature>
<dbReference type="GO" id="GO:0034399">
    <property type="term" value="C:nuclear periphery"/>
    <property type="evidence" value="ECO:0007669"/>
    <property type="project" value="TreeGrafter"/>
</dbReference>
<feature type="compositionally biased region" description="Polar residues" evidence="7">
    <location>
        <begin position="237"/>
        <end position="247"/>
    </location>
</feature>
<protein>
    <submittedName>
        <fullName evidence="11">Inner nuclear membrane protein enriched at telomere/subtelomere region</fullName>
    </submittedName>
</protein>
<comment type="subcellular location">
    <subcellularLocation>
        <location evidence="1">Nucleus inner membrane</location>
    </subcellularLocation>
</comment>
<name>A0A9W8HAE8_9FUNG</name>
<proteinExistence type="predicted"/>
<feature type="compositionally biased region" description="Basic and acidic residues" evidence="7">
    <location>
        <begin position="416"/>
        <end position="433"/>
    </location>
</feature>
<dbReference type="OrthoDB" id="2503928at2759"/>
<dbReference type="Pfam" id="PF09402">
    <property type="entry name" value="MSC"/>
    <property type="match status" value="1"/>
</dbReference>
<feature type="region of interest" description="Disordered" evidence="7">
    <location>
        <begin position="472"/>
        <end position="523"/>
    </location>
</feature>
<comment type="caution">
    <text evidence="11">The sequence shown here is derived from an EMBL/GenBank/DDBJ whole genome shotgun (WGS) entry which is preliminary data.</text>
</comment>
<feature type="region of interest" description="Disordered" evidence="7">
    <location>
        <begin position="713"/>
        <end position="739"/>
    </location>
</feature>
<dbReference type="Gene3D" id="1.10.10.1180">
    <property type="entry name" value="MAN1, winged-helix domain"/>
    <property type="match status" value="1"/>
</dbReference>
<evidence type="ECO:0000256" key="8">
    <source>
        <dbReference type="SAM" id="Phobius"/>
    </source>
</evidence>
<dbReference type="GO" id="GO:0003682">
    <property type="term" value="F:chromatin binding"/>
    <property type="evidence" value="ECO:0007669"/>
    <property type="project" value="InterPro"/>
</dbReference>
<keyword evidence="4 8" id="KW-1133">Transmembrane helix</keyword>